<dbReference type="GO" id="GO:0006511">
    <property type="term" value="P:ubiquitin-dependent protein catabolic process"/>
    <property type="evidence" value="ECO:0007669"/>
    <property type="project" value="TreeGrafter"/>
</dbReference>
<feature type="domain" description="COP9 signalosome complex subunit 3 N-terminal helical repeats" evidence="2">
    <location>
        <begin position="48"/>
        <end position="291"/>
    </location>
</feature>
<dbReference type="PANTHER" id="PTHR10758">
    <property type="entry name" value="26S PROTEASOME NON-ATPASE REGULATORY SUBUNIT 3/COP9 SIGNALOSOME COMPLEX SUBUNIT 3"/>
    <property type="match status" value="1"/>
</dbReference>
<gene>
    <name evidence="3" type="ORF">BO97DRAFT_385149</name>
</gene>
<organism evidence="3 4">
    <name type="scientific">Aspergillus homomorphus (strain CBS 101889)</name>
    <dbReference type="NCBI Taxonomy" id="1450537"/>
    <lineage>
        <taxon>Eukaryota</taxon>
        <taxon>Fungi</taxon>
        <taxon>Dikarya</taxon>
        <taxon>Ascomycota</taxon>
        <taxon>Pezizomycotina</taxon>
        <taxon>Eurotiomycetes</taxon>
        <taxon>Eurotiomycetidae</taxon>
        <taxon>Eurotiales</taxon>
        <taxon>Aspergillaceae</taxon>
        <taxon>Aspergillus</taxon>
        <taxon>Aspergillus subgen. Circumdati</taxon>
    </lineage>
</organism>
<dbReference type="AlphaFoldDB" id="A0A395IC04"/>
<dbReference type="Pfam" id="PF22788">
    <property type="entry name" value="COP9_hel_rpt"/>
    <property type="match status" value="1"/>
</dbReference>
<dbReference type="EMBL" id="KZ824271">
    <property type="protein sequence ID" value="RAL15694.1"/>
    <property type="molecule type" value="Genomic_DNA"/>
</dbReference>
<dbReference type="OrthoDB" id="29061at2759"/>
<evidence type="ECO:0000256" key="1">
    <source>
        <dbReference type="ARBA" id="ARBA00022490"/>
    </source>
</evidence>
<keyword evidence="1" id="KW-0963">Cytoplasm</keyword>
<dbReference type="STRING" id="1450537.A0A395IC04"/>
<evidence type="ECO:0000259" key="2">
    <source>
        <dbReference type="Pfam" id="PF22788"/>
    </source>
</evidence>
<dbReference type="InterPro" id="IPR050756">
    <property type="entry name" value="CSN3"/>
</dbReference>
<evidence type="ECO:0000313" key="4">
    <source>
        <dbReference type="Proteomes" id="UP000248961"/>
    </source>
</evidence>
<accession>A0A395IC04</accession>
<dbReference type="Proteomes" id="UP000248961">
    <property type="component" value="Unassembled WGS sequence"/>
</dbReference>
<dbReference type="GO" id="GO:0008180">
    <property type="term" value="C:COP9 signalosome"/>
    <property type="evidence" value="ECO:0007669"/>
    <property type="project" value="TreeGrafter"/>
</dbReference>
<sequence>MAESIQHIISLSSRLHSHDFLSKSDYDWQIQELISILKRSNYSLLSGGLLTDLDPFEHTLPFLFALLCQIDSVQSRTRSALPEDVKPGGKLWSKTIQFLRTLNSSQICYVWREWCQLVEVILRAAENVGKPLLAVRVTSDAILRVDPTASLFTSFHPTFLRLCLLSQAHSYALPILDKHISRYRTGFELPPKNAGGYILSSDNYTDNHATEATDMSTRLTHRDLSKYYLYGGMIYMALKEWDKALHSLSIVISLPVVNSVSKIMVDGFKKWVLVSLLRHGKLATTPKMISTHVARAYQALAKPYVSLADAFEKGDHHRLRTEADLGKPIWRADCNQGLVHQIFRAYDMFLVLKLGSTFSALTTGHIAKRASSSLGSTTSIESLVACLVMSEVLEAKLLQLQRDEFPTMLRFPTSVRVHSKRRDITRLELLRKGYTLELLARGIGERNNEFRMGHDNIDFLMKCQGWPGISGKGTQGGFDSTIAGVEEDIMGDIN</sequence>
<dbReference type="RefSeq" id="XP_025554848.1">
    <property type="nucleotide sequence ID" value="XM_025693450.1"/>
</dbReference>
<dbReference type="GeneID" id="37197739"/>
<evidence type="ECO:0000313" key="3">
    <source>
        <dbReference type="EMBL" id="RAL15694.1"/>
    </source>
</evidence>
<protein>
    <submittedName>
        <fullName evidence="3">Signalosome subunit 3</fullName>
    </submittedName>
</protein>
<dbReference type="InterPro" id="IPR055089">
    <property type="entry name" value="COP9_N"/>
</dbReference>
<dbReference type="VEuPathDB" id="FungiDB:BO97DRAFT_385149"/>
<keyword evidence="4" id="KW-1185">Reference proteome</keyword>
<proteinExistence type="predicted"/>
<dbReference type="PANTHER" id="PTHR10758:SF1">
    <property type="entry name" value="COP9 SIGNALOSOME COMPLEX SUBUNIT 3"/>
    <property type="match status" value="1"/>
</dbReference>
<name>A0A395IC04_ASPHC</name>
<reference evidence="3 4" key="1">
    <citation type="submission" date="2018-02" db="EMBL/GenBank/DDBJ databases">
        <title>The genomes of Aspergillus section Nigri reveals drivers in fungal speciation.</title>
        <authorList>
            <consortium name="DOE Joint Genome Institute"/>
            <person name="Vesth T.C."/>
            <person name="Nybo J."/>
            <person name="Theobald S."/>
            <person name="Brandl J."/>
            <person name="Frisvad J.C."/>
            <person name="Nielsen K.F."/>
            <person name="Lyhne E.K."/>
            <person name="Kogle M.E."/>
            <person name="Kuo A."/>
            <person name="Riley R."/>
            <person name="Clum A."/>
            <person name="Nolan M."/>
            <person name="Lipzen A."/>
            <person name="Salamov A."/>
            <person name="Henrissat B."/>
            <person name="Wiebenga A."/>
            <person name="De vries R.P."/>
            <person name="Grigoriev I.V."/>
            <person name="Mortensen U.H."/>
            <person name="Andersen M.R."/>
            <person name="Baker S.E."/>
        </authorList>
    </citation>
    <scope>NUCLEOTIDE SEQUENCE [LARGE SCALE GENOMIC DNA]</scope>
    <source>
        <strain evidence="3 4">CBS 101889</strain>
    </source>
</reference>